<dbReference type="RefSeq" id="WP_319834551.1">
    <property type="nucleotide sequence ID" value="NZ_CP138858.1"/>
</dbReference>
<dbReference type="PANTHER" id="PTHR23416">
    <property type="entry name" value="SIALIC ACID SYNTHASE-RELATED"/>
    <property type="match status" value="1"/>
</dbReference>
<name>A0ABZ0RQD8_9BACT</name>
<keyword evidence="5" id="KW-1185">Reference proteome</keyword>
<proteinExistence type="predicted"/>
<keyword evidence="2" id="KW-0677">Repeat</keyword>
<gene>
    <name evidence="4" type="ORF">SH580_08365</name>
</gene>
<dbReference type="InterPro" id="IPR051159">
    <property type="entry name" value="Hexapeptide_acetyltransf"/>
</dbReference>
<evidence type="ECO:0000313" key="5">
    <source>
        <dbReference type="Proteomes" id="UP001324993"/>
    </source>
</evidence>
<dbReference type="SUPFAM" id="SSF51161">
    <property type="entry name" value="Trimeric LpxA-like enzymes"/>
    <property type="match status" value="1"/>
</dbReference>
<reference evidence="4 5" key="1">
    <citation type="submission" date="2023-11" db="EMBL/GenBank/DDBJ databases">
        <title>Coraliomargarita sp. nov., isolated from marine algae.</title>
        <authorList>
            <person name="Lee J.K."/>
            <person name="Baek J.H."/>
            <person name="Kim J.M."/>
            <person name="Choi D.G."/>
            <person name="Jeon C.O."/>
        </authorList>
    </citation>
    <scope>NUCLEOTIDE SEQUENCE [LARGE SCALE GENOMIC DNA]</scope>
    <source>
        <strain evidence="4 5">J2-16</strain>
    </source>
</reference>
<evidence type="ECO:0000256" key="3">
    <source>
        <dbReference type="ARBA" id="ARBA00023315"/>
    </source>
</evidence>
<keyword evidence="3 4" id="KW-0012">Acyltransferase</keyword>
<dbReference type="Pfam" id="PF00132">
    <property type="entry name" value="Hexapep"/>
    <property type="match status" value="1"/>
</dbReference>
<dbReference type="Gene3D" id="2.160.10.10">
    <property type="entry name" value="Hexapeptide repeat proteins"/>
    <property type="match status" value="1"/>
</dbReference>
<dbReference type="Pfam" id="PF14602">
    <property type="entry name" value="Hexapep_2"/>
    <property type="match status" value="1"/>
</dbReference>
<protein>
    <submittedName>
        <fullName evidence="4">Acyltransferase</fullName>
        <ecNumber evidence="4">2.3.1.-</ecNumber>
    </submittedName>
</protein>
<dbReference type="InterPro" id="IPR018357">
    <property type="entry name" value="Hexapep_transf_CS"/>
</dbReference>
<accession>A0ABZ0RQD8</accession>
<dbReference type="InterPro" id="IPR001451">
    <property type="entry name" value="Hexapep"/>
</dbReference>
<organism evidence="4 5">
    <name type="scientific">Coraliomargarita algicola</name>
    <dbReference type="NCBI Taxonomy" id="3092156"/>
    <lineage>
        <taxon>Bacteria</taxon>
        <taxon>Pseudomonadati</taxon>
        <taxon>Verrucomicrobiota</taxon>
        <taxon>Opitutia</taxon>
        <taxon>Puniceicoccales</taxon>
        <taxon>Coraliomargaritaceae</taxon>
        <taxon>Coraliomargarita</taxon>
    </lineage>
</organism>
<evidence type="ECO:0000313" key="4">
    <source>
        <dbReference type="EMBL" id="WPJ97722.1"/>
    </source>
</evidence>
<keyword evidence="1 4" id="KW-0808">Transferase</keyword>
<dbReference type="EC" id="2.3.1.-" evidence="4"/>
<dbReference type="EMBL" id="CP138858">
    <property type="protein sequence ID" value="WPJ97722.1"/>
    <property type="molecule type" value="Genomic_DNA"/>
</dbReference>
<evidence type="ECO:0000256" key="1">
    <source>
        <dbReference type="ARBA" id="ARBA00022679"/>
    </source>
</evidence>
<dbReference type="InterPro" id="IPR011004">
    <property type="entry name" value="Trimer_LpxA-like_sf"/>
</dbReference>
<evidence type="ECO:0000256" key="2">
    <source>
        <dbReference type="ARBA" id="ARBA00022737"/>
    </source>
</evidence>
<dbReference type="CDD" id="cd04647">
    <property type="entry name" value="LbH_MAT_like"/>
    <property type="match status" value="1"/>
</dbReference>
<dbReference type="PROSITE" id="PS00101">
    <property type="entry name" value="HEXAPEP_TRANSFERASES"/>
    <property type="match status" value="1"/>
</dbReference>
<dbReference type="Proteomes" id="UP001324993">
    <property type="component" value="Chromosome"/>
</dbReference>
<sequence>MNFKALLKRVYLYSLPDNTVSRGVFSLIRKMIDVLALGWDWLSKTFWVEPLFRSQHQAGKELWIERSPYIAGQGKIRLGERVRLSGKVGFSFMPLNDGTLAEIIVGEDSFIGSQCFFCAAERIEIGRHCLIAAETTIRDNDGHPLDALRRRENARLNADEVRAVTIGDDVWIGNRAMILKGVTIGDRAIVASCAVVTKDVAADTIVAGNPARVVRELPQVEEPLR</sequence>
<dbReference type="GO" id="GO:0016746">
    <property type="term" value="F:acyltransferase activity"/>
    <property type="evidence" value="ECO:0007669"/>
    <property type="project" value="UniProtKB-KW"/>
</dbReference>